<gene>
    <name evidence="1" type="ORF">MM171A00780_0007</name>
    <name evidence="2" type="ORF">MM171B01176_0006</name>
</gene>
<protein>
    <submittedName>
        <fullName evidence="2">Uncharacterized protein</fullName>
    </submittedName>
</protein>
<accession>A0A6M3M3Y3</accession>
<dbReference type="AlphaFoldDB" id="A0A6M3M3Y3"/>
<name>A0A6M3M3Y3_9ZZZZ</name>
<organism evidence="2">
    <name type="scientific">viral metagenome</name>
    <dbReference type="NCBI Taxonomy" id="1070528"/>
    <lineage>
        <taxon>unclassified sequences</taxon>
        <taxon>metagenomes</taxon>
        <taxon>organismal metagenomes</taxon>
    </lineage>
</organism>
<sequence>MKAIKDRGRLQGRFVVEHYRNGKLLGISETIPHNLIYNAGLDHFLNSMFHNDASATWYVLLYNTNTTPQAAHTYASKSFTEDVDYDEATRPEYEEAAASSQSMTNAANKATFTITTGGQTIYGCALVDNNTKGDSAAGGAVMACGGLISPARLVAAADVLNVTYVISQADDGV</sequence>
<reference evidence="2" key="1">
    <citation type="submission" date="2020-03" db="EMBL/GenBank/DDBJ databases">
        <title>The deep terrestrial virosphere.</title>
        <authorList>
            <person name="Holmfeldt K."/>
            <person name="Nilsson E."/>
            <person name="Simone D."/>
            <person name="Lopez-Fernandez M."/>
            <person name="Wu X."/>
            <person name="de Brujin I."/>
            <person name="Lundin D."/>
            <person name="Andersson A."/>
            <person name="Bertilsson S."/>
            <person name="Dopson M."/>
        </authorList>
    </citation>
    <scope>NUCLEOTIDE SEQUENCE</scope>
    <source>
        <strain evidence="1">MM171A00780</strain>
        <strain evidence="2">MM171B01176</strain>
    </source>
</reference>
<dbReference type="EMBL" id="MT143792">
    <property type="protein sequence ID" value="QJB02551.1"/>
    <property type="molecule type" value="Genomic_DNA"/>
</dbReference>
<evidence type="ECO:0000313" key="1">
    <source>
        <dbReference type="EMBL" id="QJA99898.1"/>
    </source>
</evidence>
<evidence type="ECO:0000313" key="2">
    <source>
        <dbReference type="EMBL" id="QJB02551.1"/>
    </source>
</evidence>
<dbReference type="EMBL" id="MT143673">
    <property type="protein sequence ID" value="QJA99898.1"/>
    <property type="molecule type" value="Genomic_DNA"/>
</dbReference>
<proteinExistence type="predicted"/>